<dbReference type="PANTHER" id="PTHR43364:SF1">
    <property type="entry name" value="OXIDOREDUCTASE YDHF"/>
    <property type="match status" value="1"/>
</dbReference>
<dbReference type="Proteomes" id="UP000239800">
    <property type="component" value="Unassembled WGS sequence"/>
</dbReference>
<dbReference type="Pfam" id="PF00248">
    <property type="entry name" value="Aldo_ket_red"/>
    <property type="match status" value="1"/>
</dbReference>
<evidence type="ECO:0000313" key="3">
    <source>
        <dbReference type="Proteomes" id="UP000239800"/>
    </source>
</evidence>
<organism evidence="2 3">
    <name type="scientific">Aureitalea marina</name>
    <dbReference type="NCBI Taxonomy" id="930804"/>
    <lineage>
        <taxon>Bacteria</taxon>
        <taxon>Pseudomonadati</taxon>
        <taxon>Bacteroidota</taxon>
        <taxon>Flavobacteriia</taxon>
        <taxon>Flavobacteriales</taxon>
        <taxon>Flavobacteriaceae</taxon>
        <taxon>Aureitalea</taxon>
    </lineage>
</organism>
<dbReference type="InterPro" id="IPR050523">
    <property type="entry name" value="AKR_Detox_Biosynth"/>
</dbReference>
<evidence type="ECO:0000259" key="1">
    <source>
        <dbReference type="Pfam" id="PF00248"/>
    </source>
</evidence>
<dbReference type="InterPro" id="IPR036812">
    <property type="entry name" value="NAD(P)_OxRdtase_dom_sf"/>
</dbReference>
<evidence type="ECO:0000313" key="2">
    <source>
        <dbReference type="EMBL" id="PQB05335.1"/>
    </source>
</evidence>
<dbReference type="Gene3D" id="3.20.20.100">
    <property type="entry name" value="NADP-dependent oxidoreductase domain"/>
    <property type="match status" value="1"/>
</dbReference>
<feature type="domain" description="NADP-dependent oxidoreductase" evidence="1">
    <location>
        <begin position="9"/>
        <end position="276"/>
    </location>
</feature>
<keyword evidence="3" id="KW-1185">Reference proteome</keyword>
<protein>
    <submittedName>
        <fullName evidence="2">Aldo/keto reductase</fullName>
    </submittedName>
</protein>
<dbReference type="AlphaFoldDB" id="A0A2S7KRS4"/>
<dbReference type="SUPFAM" id="SSF51430">
    <property type="entry name" value="NAD(P)-linked oxidoreductase"/>
    <property type="match status" value="1"/>
</dbReference>
<dbReference type="InterPro" id="IPR023210">
    <property type="entry name" value="NADP_OxRdtase_dom"/>
</dbReference>
<dbReference type="CDD" id="cd19092">
    <property type="entry name" value="AKR_BsYcsN_EcYdhF-like"/>
    <property type="match status" value="1"/>
</dbReference>
<dbReference type="PANTHER" id="PTHR43364">
    <property type="entry name" value="NADH-SPECIFIC METHYLGLYOXAL REDUCTASE-RELATED"/>
    <property type="match status" value="1"/>
</dbReference>
<reference evidence="2 3" key="1">
    <citation type="submission" date="2016-11" db="EMBL/GenBank/DDBJ databases">
        <title>Trade-off between light-utilization and light-protection in marine flavobacteria.</title>
        <authorList>
            <person name="Kumagai Y."/>
        </authorList>
    </citation>
    <scope>NUCLEOTIDE SEQUENCE [LARGE SCALE GENOMIC DNA]</scope>
    <source>
        <strain evidence="2 3">NBRC 107741</strain>
    </source>
</reference>
<proteinExistence type="predicted"/>
<gene>
    <name evidence="2" type="ORF">BST85_10900</name>
</gene>
<dbReference type="OrthoDB" id="9773828at2"/>
<sequence length="289" mass="32279">MKPTFSSVIQGCMTWGIWGKDLSTEQMASRIEHALDLGITSFDHADIYGDYTTEAAFGEAFKASGIDRSSMEIITKCGIQYVGNTRQNVIKHYQYDADYIVWSAEKSIADLQCDYLDLFLLHRPSPLMHPEEVQKAADRLLSEGKIRSFGVSNFTNSQSDLIASKTAISANQIEFSLVAHQAMLDGSLDYMKLNGIVPMCWSPLGGVFKDDNEQTDRIKSTLEELCPTYDAAPDQLLLAWIMKLPAAIHPVIGTTDPKRMKQAMEATEIQLSEIDWFKLWVASTGHKVP</sequence>
<dbReference type="GO" id="GO:0005829">
    <property type="term" value="C:cytosol"/>
    <property type="evidence" value="ECO:0007669"/>
    <property type="project" value="TreeGrafter"/>
</dbReference>
<name>A0A2S7KRS4_9FLAO</name>
<accession>A0A2S7KRS4</accession>
<comment type="caution">
    <text evidence="2">The sequence shown here is derived from an EMBL/GenBank/DDBJ whole genome shotgun (WGS) entry which is preliminary data.</text>
</comment>
<dbReference type="EMBL" id="MQUB01000001">
    <property type="protein sequence ID" value="PQB05335.1"/>
    <property type="molecule type" value="Genomic_DNA"/>
</dbReference>